<dbReference type="AlphaFoldDB" id="A0ABD7RNX5"/>
<dbReference type="EMBL" id="SCFV01000014">
    <property type="protein sequence ID" value="TRO12150.1"/>
    <property type="molecule type" value="Genomic_DNA"/>
</dbReference>
<sequence>MSMLNRSFVAAVCIAFLVGCGEKESPEARAVSPKAERQVSETAIYFQDGVGVDFGVKPTKDSIRESSEGKRSRVLVYEFAQQTPKDIDRAFYKILRAEGYRRKEVASEKFDLNVQYRKKDSQTIRVRYKVRIREGFDKKTVLTIQWRMAE</sequence>
<evidence type="ECO:0000313" key="1">
    <source>
        <dbReference type="EMBL" id="TRO12150.1"/>
    </source>
</evidence>
<dbReference type="Proteomes" id="UP000317327">
    <property type="component" value="Unassembled WGS sequence"/>
</dbReference>
<dbReference type="PROSITE" id="PS51257">
    <property type="entry name" value="PROKAR_LIPOPROTEIN"/>
    <property type="match status" value="1"/>
</dbReference>
<dbReference type="RefSeq" id="WP_143502950.1">
    <property type="nucleotide sequence ID" value="NZ_SCFV01000014.1"/>
</dbReference>
<comment type="caution">
    <text evidence="1">The sequence shown here is derived from an EMBL/GenBank/DDBJ whole genome shotgun (WGS) entry which is preliminary data.</text>
</comment>
<evidence type="ECO:0008006" key="3">
    <source>
        <dbReference type="Google" id="ProtNLM"/>
    </source>
</evidence>
<evidence type="ECO:0000313" key="2">
    <source>
        <dbReference type="Proteomes" id="UP000317327"/>
    </source>
</evidence>
<gene>
    <name evidence="1" type="ORF">EQ836_23305</name>
</gene>
<accession>A0ABD7RNX5</accession>
<reference evidence="1 2" key="1">
    <citation type="submission" date="2019-01" db="EMBL/GenBank/DDBJ databases">
        <title>Whole genome shotgun sequencing of Pseudomonas spp. isolated by its ability to degrade furfural.</title>
        <authorList>
            <person name="Donoso R."/>
            <person name="Farkas C."/>
            <person name="Villegas P."/>
            <person name="Gonzales-Toro F."/>
            <person name="Guajardo-Parra M."/>
            <person name="Araya-Nail M."/>
            <person name="Morgante V."/>
            <person name="Perez-Pantoja D."/>
        </authorList>
    </citation>
    <scope>NUCLEOTIDE SEQUENCE [LARGE SCALE GENOMIC DNA]</scope>
    <source>
        <strain evidence="1 2">VN231</strain>
    </source>
</reference>
<protein>
    <recommendedName>
        <fullName evidence="3">Lipoprotein</fullName>
    </recommendedName>
</protein>
<proteinExistence type="predicted"/>
<name>A0ABD7RNX5_ECTME</name>
<organism evidence="1 2">
    <name type="scientific">Ectopseudomonas mendocina</name>
    <name type="common">Pseudomonas mendocina</name>
    <dbReference type="NCBI Taxonomy" id="300"/>
    <lineage>
        <taxon>Bacteria</taxon>
        <taxon>Pseudomonadati</taxon>
        <taxon>Pseudomonadota</taxon>
        <taxon>Gammaproteobacteria</taxon>
        <taxon>Pseudomonadales</taxon>
        <taxon>Pseudomonadaceae</taxon>
        <taxon>Ectopseudomonas</taxon>
    </lineage>
</organism>